<comment type="caution">
    <text evidence="3">The sequence shown here is derived from an EMBL/GenBank/DDBJ whole genome shotgun (WGS) entry which is preliminary data.</text>
</comment>
<accession>A0A0F0CQ13</accession>
<dbReference type="SUPFAM" id="SSF51735">
    <property type="entry name" value="NAD(P)-binding Rossmann-fold domains"/>
    <property type="match status" value="1"/>
</dbReference>
<evidence type="ECO:0000259" key="2">
    <source>
        <dbReference type="Pfam" id="PF22725"/>
    </source>
</evidence>
<dbReference type="Pfam" id="PF22725">
    <property type="entry name" value="GFO_IDH_MocA_C3"/>
    <property type="match status" value="1"/>
</dbReference>
<dbReference type="PANTHER" id="PTHR43377">
    <property type="entry name" value="BILIVERDIN REDUCTASE A"/>
    <property type="match status" value="1"/>
</dbReference>
<protein>
    <submittedName>
        <fullName evidence="3">Oxidoreductase domain-containing protein</fullName>
    </submittedName>
</protein>
<dbReference type="InterPro" id="IPR036291">
    <property type="entry name" value="NAD(P)-bd_dom_sf"/>
</dbReference>
<evidence type="ECO:0000259" key="1">
    <source>
        <dbReference type="Pfam" id="PF01408"/>
    </source>
</evidence>
<dbReference type="GO" id="GO:0000166">
    <property type="term" value="F:nucleotide binding"/>
    <property type="evidence" value="ECO:0007669"/>
    <property type="project" value="InterPro"/>
</dbReference>
<dbReference type="Proteomes" id="UP000033428">
    <property type="component" value="Unassembled WGS sequence"/>
</dbReference>
<dbReference type="Gene3D" id="3.40.50.720">
    <property type="entry name" value="NAD(P)-binding Rossmann-like Domain"/>
    <property type="match status" value="1"/>
</dbReference>
<organism evidence="3 5">
    <name type="scientific">Candidatus Omnitrophus magneticus</name>
    <dbReference type="NCBI Taxonomy" id="1609969"/>
    <lineage>
        <taxon>Bacteria</taxon>
        <taxon>Pseudomonadati</taxon>
        <taxon>Candidatus Omnitrophota</taxon>
        <taxon>Candidatus Omnitrophus</taxon>
    </lineage>
</organism>
<dbReference type="EMBL" id="JYNY01000547">
    <property type="protein sequence ID" value="KJJ83515.1"/>
    <property type="molecule type" value="Genomic_DNA"/>
</dbReference>
<dbReference type="PANTHER" id="PTHR43377:SF6">
    <property type="entry name" value="GFO_IDH_MOCA-LIKE OXIDOREDUCTASE N-TERMINAL DOMAIN-CONTAINING PROTEIN"/>
    <property type="match status" value="1"/>
</dbReference>
<evidence type="ECO:0000313" key="4">
    <source>
        <dbReference type="EMBL" id="KJJ85724.1"/>
    </source>
</evidence>
<sequence>MDVVIGVIGCGYWGKNLVRNFIEAEECWLQSICDTSEATLKKFGVRYPSLDRFTNYKDLIYSDKINTVVVATPVRYHYFLAKEALLAGKNVLVEKPLAASVKEAEELVELADKKGLVLMVDHTFLYTGSVRKIKELVDGGHIGNILYYDSVRVNLGLFQEDINVVWDLAPHDLSIMDYLLKEKPISVRAIGAAHVKKDIENIGYLTLNFASDLIAHFHFNWMSPVKIRLVLISGSEQMVVYDDLMPSEKVKVYATKVRVNNGEDESYKLHYDYRVGDMWAPKVDMSEALGRMCKDFALSIKEKRKPLSDADSGLRIVRILEAAQKSIKSNGEEVKL</sequence>
<feature type="domain" description="GFO/IDH/MocA-like oxidoreductase" evidence="2">
    <location>
        <begin position="130"/>
        <end position="236"/>
    </location>
</feature>
<dbReference type="InterPro" id="IPR051450">
    <property type="entry name" value="Gfo/Idh/MocA_Oxidoreductases"/>
</dbReference>
<dbReference type="InterPro" id="IPR055170">
    <property type="entry name" value="GFO_IDH_MocA-like_dom"/>
</dbReference>
<gene>
    <name evidence="4" type="ORF">OMAG_000391</name>
    <name evidence="3" type="ORF">OMAG_002602</name>
</gene>
<dbReference type="Pfam" id="PF01408">
    <property type="entry name" value="GFO_IDH_MocA"/>
    <property type="match status" value="1"/>
</dbReference>
<feature type="domain" description="Gfo/Idh/MocA-like oxidoreductase N-terminal" evidence="1">
    <location>
        <begin position="5"/>
        <end position="122"/>
    </location>
</feature>
<reference evidence="3 5" key="1">
    <citation type="submission" date="2015-02" db="EMBL/GenBank/DDBJ databases">
        <title>Single-cell genomics of uncultivated deep-branching MTB reveals a conserved set of magnetosome genes.</title>
        <authorList>
            <person name="Kolinko S."/>
            <person name="Richter M."/>
            <person name="Glockner F.O."/>
            <person name="Brachmann A."/>
            <person name="Schuler D."/>
        </authorList>
    </citation>
    <scope>NUCLEOTIDE SEQUENCE [LARGE SCALE GENOMIC DNA]</scope>
    <source>
        <strain evidence="3">SKK-01</strain>
    </source>
</reference>
<keyword evidence="5" id="KW-1185">Reference proteome</keyword>
<dbReference type="SUPFAM" id="SSF55347">
    <property type="entry name" value="Glyceraldehyde-3-phosphate dehydrogenase-like, C-terminal domain"/>
    <property type="match status" value="1"/>
</dbReference>
<dbReference type="Gene3D" id="3.30.360.10">
    <property type="entry name" value="Dihydrodipicolinate Reductase, domain 2"/>
    <property type="match status" value="1"/>
</dbReference>
<name>A0A0F0CQ13_9BACT</name>
<dbReference type="EMBL" id="JYNY01000084">
    <property type="protein sequence ID" value="KJJ85724.1"/>
    <property type="molecule type" value="Genomic_DNA"/>
</dbReference>
<dbReference type="AlphaFoldDB" id="A0A0F0CQ13"/>
<dbReference type="InterPro" id="IPR000683">
    <property type="entry name" value="Gfo/Idh/MocA-like_OxRdtase_N"/>
</dbReference>
<evidence type="ECO:0000313" key="3">
    <source>
        <dbReference type="EMBL" id="KJJ83515.1"/>
    </source>
</evidence>
<evidence type="ECO:0000313" key="5">
    <source>
        <dbReference type="Proteomes" id="UP000033428"/>
    </source>
</evidence>
<proteinExistence type="predicted"/>